<protein>
    <submittedName>
        <fullName evidence="2">GSPII_E-like protein</fullName>
    </submittedName>
</protein>
<accession>A0A445MT53</accession>
<dbReference type="EMBL" id="OJIN01000059">
    <property type="protein sequence ID" value="SPD72714.1"/>
    <property type="molecule type" value="Genomic_DNA"/>
</dbReference>
<dbReference type="InterPro" id="IPR007831">
    <property type="entry name" value="T2SS_GspE_N"/>
</dbReference>
<dbReference type="Gene3D" id="3.30.300.160">
    <property type="entry name" value="Type II secretion system, protein E, N-terminal domain"/>
    <property type="match status" value="1"/>
</dbReference>
<reference evidence="2" key="1">
    <citation type="submission" date="2018-01" db="EMBL/GenBank/DDBJ databases">
        <authorList>
            <person name="Regsiter A."/>
            <person name="William W."/>
        </authorList>
    </citation>
    <scope>NUCLEOTIDE SEQUENCE</scope>
    <source>
        <strain evidence="2">TRIP AH-1</strain>
    </source>
</reference>
<feature type="domain" description="Type II secretion system protein GspE N-terminal" evidence="1">
    <location>
        <begin position="265"/>
        <end position="337"/>
    </location>
</feature>
<evidence type="ECO:0000313" key="2">
    <source>
        <dbReference type="EMBL" id="SPD72714.1"/>
    </source>
</evidence>
<evidence type="ECO:0000259" key="1">
    <source>
        <dbReference type="Pfam" id="PF05157"/>
    </source>
</evidence>
<dbReference type="InterPro" id="IPR037257">
    <property type="entry name" value="T2SS_E_N_sf"/>
</dbReference>
<dbReference type="SUPFAM" id="SSF160246">
    <property type="entry name" value="EspE N-terminal domain-like"/>
    <property type="match status" value="3"/>
</dbReference>
<name>A0A445MT53_9BACT</name>
<gene>
    <name evidence="2" type="ORF">PITCH_A1510003</name>
</gene>
<proteinExistence type="predicted"/>
<dbReference type="Pfam" id="PF05157">
    <property type="entry name" value="MshEN"/>
    <property type="match status" value="1"/>
</dbReference>
<sequence length="455" mass="52120">MVLSNTQKKININSEKTPPSLKIGELLVKEGFLQEEKLKKAIDIQKKESEEIKMPLGMILVKKGFLTEEQLKMLMLHPDIQQEVESVIIKSGVISELKLRESLNKKKNNEGIGEVLVRQGIIGQNELEDLLKRRLDGIKLGKLALKLNMITEQELEDAFRFKRYKRALGEILCDLNLITLSELNLVFQRYNKRLRLGEILLQQDIIDRSTLEKVLSEQNHKGETLGMILVKRSIITVDQLYYALSVQYNIPFYNLDGFIFYEKQKASLRDLIGQKYAEEKLVLPLFLNGGNLTVAISNPSRIKIVDELKSLKSNIRINCMLITDEKFEQLFSILYGELLDTSKVLDINDQRAAVWQDKVVLSNATDRVIIDRLYKKYKNLKMELGGEGLDVNEALFKEFIIDNFNTICSKFHCSNISFYIEGRNGKVEILAAPIVESSRMNNVQASDKETVQCQG</sequence>
<organism evidence="2">
    <name type="scientific">uncultured Desulfobacterium sp</name>
    <dbReference type="NCBI Taxonomy" id="201089"/>
    <lineage>
        <taxon>Bacteria</taxon>
        <taxon>Pseudomonadati</taxon>
        <taxon>Thermodesulfobacteriota</taxon>
        <taxon>Desulfobacteria</taxon>
        <taxon>Desulfobacterales</taxon>
        <taxon>Desulfobacteriaceae</taxon>
        <taxon>Desulfobacterium</taxon>
        <taxon>environmental samples</taxon>
    </lineage>
</organism>
<dbReference type="AlphaFoldDB" id="A0A445MT53"/>